<dbReference type="Gene3D" id="3.60.21.10">
    <property type="match status" value="1"/>
</dbReference>
<dbReference type="CDD" id="cd07398">
    <property type="entry name" value="MPP_YbbF-LpxH"/>
    <property type="match status" value="1"/>
</dbReference>
<dbReference type="Proteomes" id="UP000195442">
    <property type="component" value="Unassembled WGS sequence"/>
</dbReference>
<evidence type="ECO:0000256" key="3">
    <source>
        <dbReference type="ARBA" id="ARBA00022723"/>
    </source>
</evidence>
<name>A0A1R4HCY4_9GAMM</name>
<dbReference type="PANTHER" id="PTHR34990">
    <property type="entry name" value="UDP-2,3-DIACYLGLUCOSAMINE HYDROLASE-RELATED"/>
    <property type="match status" value="1"/>
</dbReference>
<dbReference type="GO" id="GO:0046872">
    <property type="term" value="F:metal ion binding"/>
    <property type="evidence" value="ECO:0007669"/>
    <property type="project" value="UniProtKB-KW"/>
</dbReference>
<evidence type="ECO:0000259" key="6">
    <source>
        <dbReference type="Pfam" id="PF00149"/>
    </source>
</evidence>
<evidence type="ECO:0000256" key="2">
    <source>
        <dbReference type="ARBA" id="ARBA00022519"/>
    </source>
</evidence>
<evidence type="ECO:0000313" key="8">
    <source>
        <dbReference type="Proteomes" id="UP000195442"/>
    </source>
</evidence>
<organism evidence="7 8">
    <name type="scientific">Crenothrix polyspora</name>
    <dbReference type="NCBI Taxonomy" id="360316"/>
    <lineage>
        <taxon>Bacteria</taxon>
        <taxon>Pseudomonadati</taxon>
        <taxon>Pseudomonadota</taxon>
        <taxon>Gammaproteobacteria</taxon>
        <taxon>Methylococcales</taxon>
        <taxon>Crenotrichaceae</taxon>
        <taxon>Crenothrix</taxon>
    </lineage>
</organism>
<dbReference type="InterPro" id="IPR004843">
    <property type="entry name" value="Calcineurin-like_PHP"/>
</dbReference>
<dbReference type="SUPFAM" id="SSF56300">
    <property type="entry name" value="Metallo-dependent phosphatases"/>
    <property type="match status" value="1"/>
</dbReference>
<dbReference type="RefSeq" id="WP_087147657.1">
    <property type="nucleotide sequence ID" value="NZ_FUKJ01000308.1"/>
</dbReference>
<dbReference type="AlphaFoldDB" id="A0A1R4HCY4"/>
<dbReference type="InterPro" id="IPR043461">
    <property type="entry name" value="LpxH-like"/>
</dbReference>
<keyword evidence="8" id="KW-1185">Reference proteome</keyword>
<keyword evidence="2" id="KW-0997">Cell inner membrane</keyword>
<keyword evidence="4" id="KW-0472">Membrane</keyword>
<evidence type="ECO:0000256" key="4">
    <source>
        <dbReference type="ARBA" id="ARBA00023136"/>
    </source>
</evidence>
<dbReference type="OrthoDB" id="9802481at2"/>
<dbReference type="GO" id="GO:0016020">
    <property type="term" value="C:membrane"/>
    <property type="evidence" value="ECO:0007669"/>
    <property type="project" value="GOC"/>
</dbReference>
<keyword evidence="1" id="KW-1003">Cell membrane</keyword>
<dbReference type="GO" id="GO:0009245">
    <property type="term" value="P:lipid A biosynthetic process"/>
    <property type="evidence" value="ECO:0007669"/>
    <property type="project" value="TreeGrafter"/>
</dbReference>
<gene>
    <name evidence="7" type="ORF">CRENPOLYSF2_3760005</name>
</gene>
<dbReference type="InterPro" id="IPR029052">
    <property type="entry name" value="Metallo-depent_PP-like"/>
</dbReference>
<reference evidence="8" key="1">
    <citation type="submission" date="2017-02" db="EMBL/GenBank/DDBJ databases">
        <authorList>
            <person name="Daims H."/>
        </authorList>
    </citation>
    <scope>NUCLEOTIDE SEQUENCE [LARGE SCALE GENOMIC DNA]</scope>
</reference>
<sequence>MTLHYRSIWISDTHLGTKDCKAEALRDFLDHVECDYLYLVGDIIDLWKFKSGFYWPALHSDIVQRIISKAKWGTQVIYIPGNHDELFRKHVGIHFNGIDIQLDAIHSTRDGRRFLVVHGDGFDSIVCHNKSLAYIGSEAYDILLVINSWFNKIRTMLGYNYWSLSAFLKHKVKNVVNHIHNYQYILGLEAQKKQVDGIICGHIHHAGIVELETGKTYCNCGDWVESCTALVEDTTGQLAIVHWLEDSQRLLDQAAALQSSEEKCMVNNIID</sequence>
<proteinExistence type="predicted"/>
<dbReference type="Pfam" id="PF00149">
    <property type="entry name" value="Metallophos"/>
    <property type="match status" value="1"/>
</dbReference>
<evidence type="ECO:0000256" key="5">
    <source>
        <dbReference type="ARBA" id="ARBA00023211"/>
    </source>
</evidence>
<accession>A0A1R4HCY4</accession>
<evidence type="ECO:0000256" key="1">
    <source>
        <dbReference type="ARBA" id="ARBA00022475"/>
    </source>
</evidence>
<dbReference type="PANTHER" id="PTHR34990:SF2">
    <property type="entry name" value="BLL8164 PROTEIN"/>
    <property type="match status" value="1"/>
</dbReference>
<keyword evidence="5" id="KW-0464">Manganese</keyword>
<evidence type="ECO:0000313" key="7">
    <source>
        <dbReference type="EMBL" id="SJM94108.1"/>
    </source>
</evidence>
<feature type="domain" description="Calcineurin-like phosphoesterase" evidence="6">
    <location>
        <begin position="8"/>
        <end position="205"/>
    </location>
</feature>
<dbReference type="GO" id="GO:0008758">
    <property type="term" value="F:UDP-2,3-diacylglucosamine hydrolase activity"/>
    <property type="evidence" value="ECO:0007669"/>
    <property type="project" value="TreeGrafter"/>
</dbReference>
<keyword evidence="3" id="KW-0479">Metal-binding</keyword>
<dbReference type="EMBL" id="FUKJ01000308">
    <property type="protein sequence ID" value="SJM94108.1"/>
    <property type="molecule type" value="Genomic_DNA"/>
</dbReference>
<protein>
    <submittedName>
        <fullName evidence="7">Putative Metallo-dependent phosphatase</fullName>
    </submittedName>
</protein>